<keyword evidence="2" id="KW-0540">Nuclease</keyword>
<evidence type="ECO:0000313" key="2">
    <source>
        <dbReference type="EMBL" id="QXQ14878.1"/>
    </source>
</evidence>
<dbReference type="SMART" id="SM00479">
    <property type="entry name" value="EXOIII"/>
    <property type="match status" value="1"/>
</dbReference>
<dbReference type="InterPro" id="IPR013520">
    <property type="entry name" value="Ribonucl_H"/>
</dbReference>
<dbReference type="InterPro" id="IPR036397">
    <property type="entry name" value="RNaseH_sf"/>
</dbReference>
<dbReference type="RefSeq" id="WP_066474919.1">
    <property type="nucleotide sequence ID" value="NZ_CBCRUZ010000009.1"/>
</dbReference>
<reference evidence="2" key="1">
    <citation type="submission" date="2021-07" db="EMBL/GenBank/DDBJ databases">
        <title>Candidatus Kaistella beijingensis sp. nov. isolated from a municipal wastewater treatment plant is involved in sludge foaming.</title>
        <authorList>
            <person name="Song Y."/>
            <person name="Liu S.-J."/>
        </authorList>
    </citation>
    <scope>NUCLEOTIDE SEQUENCE</scope>
    <source>
        <strain evidence="2">DSM 43998</strain>
    </source>
</reference>
<name>A0ABX8SAS0_9ACTN</name>
<dbReference type="Proteomes" id="UP000887023">
    <property type="component" value="Chromosome"/>
</dbReference>
<keyword evidence="2" id="KW-0269">Exonuclease</keyword>
<dbReference type="Pfam" id="PF00929">
    <property type="entry name" value="RNase_T"/>
    <property type="match status" value="1"/>
</dbReference>
<sequence length="191" mass="20831">MTARRIVVVDLETTSVDPDRAVPLEIAAVEYKPDAPARRGQVVEYVPPWNPHVLAAADPVALAVNRYYERRVFERTVPPEDAAAADLELFELLAGATLAGANAAYDATVLRRYLAQADYEFTAAAPWHYRLLDVEVATAAIHGFGDGIPSLRRCRELWDLPAQADAHTALADAIAAHEVLAAILDHRGGQR</sequence>
<dbReference type="SUPFAM" id="SSF53098">
    <property type="entry name" value="Ribonuclease H-like"/>
    <property type="match status" value="1"/>
</dbReference>
<evidence type="ECO:0000313" key="3">
    <source>
        <dbReference type="Proteomes" id="UP000887023"/>
    </source>
</evidence>
<keyword evidence="3" id="KW-1185">Reference proteome</keyword>
<dbReference type="Gene3D" id="3.30.420.10">
    <property type="entry name" value="Ribonuclease H-like superfamily/Ribonuclease H"/>
    <property type="match status" value="1"/>
</dbReference>
<protein>
    <submittedName>
        <fullName evidence="2">3'-5' exonuclease</fullName>
    </submittedName>
</protein>
<dbReference type="EMBL" id="CP079105">
    <property type="protein sequence ID" value="QXQ14878.1"/>
    <property type="molecule type" value="Genomic_DNA"/>
</dbReference>
<organism evidence="2 3">
    <name type="scientific">Skermania pinensis</name>
    <dbReference type="NCBI Taxonomy" id="39122"/>
    <lineage>
        <taxon>Bacteria</taxon>
        <taxon>Bacillati</taxon>
        <taxon>Actinomycetota</taxon>
        <taxon>Actinomycetes</taxon>
        <taxon>Mycobacteriales</taxon>
        <taxon>Gordoniaceae</taxon>
        <taxon>Skermania</taxon>
    </lineage>
</organism>
<gene>
    <name evidence="2" type="ORF">KV203_05705</name>
</gene>
<accession>A0ABX8SAS0</accession>
<proteinExistence type="predicted"/>
<dbReference type="CDD" id="cd06127">
    <property type="entry name" value="DEDDh"/>
    <property type="match status" value="1"/>
</dbReference>
<feature type="domain" description="Exonuclease" evidence="1">
    <location>
        <begin position="5"/>
        <end position="189"/>
    </location>
</feature>
<dbReference type="GO" id="GO:0004527">
    <property type="term" value="F:exonuclease activity"/>
    <property type="evidence" value="ECO:0007669"/>
    <property type="project" value="UniProtKB-KW"/>
</dbReference>
<keyword evidence="2" id="KW-0378">Hydrolase</keyword>
<dbReference type="InterPro" id="IPR012337">
    <property type="entry name" value="RNaseH-like_sf"/>
</dbReference>
<evidence type="ECO:0000259" key="1">
    <source>
        <dbReference type="SMART" id="SM00479"/>
    </source>
</evidence>